<reference evidence="1 2" key="1">
    <citation type="submission" date="2020-03" db="EMBL/GenBank/DDBJ databases">
        <title>Characterization of ganglioside-mimicking enterococci.</title>
        <authorList>
            <person name="Patry R.T."/>
            <person name="Nothaft H."/>
            <person name="Bridger R."/>
            <person name="Shajahan A."/>
            <person name="Huynh S."/>
            <person name="Sanchez S."/>
            <person name="Azadi P."/>
            <person name="Cooper K."/>
            <person name="Miller W.G."/>
            <person name="Parker C.T."/>
            <person name="Wells L."/>
            <person name="Szymanski C.M."/>
        </authorList>
    </citation>
    <scope>NUCLEOTIDE SEQUENCE [LARGE SCALE GENOMIC DNA]</scope>
    <source>
        <strain evidence="1 2">EGM181</strain>
        <plasmid evidence="1 2">pEGM181-2</plasmid>
    </source>
</reference>
<geneLocation type="plasmid" evidence="1 2">
    <name>pEGM181-2</name>
</geneLocation>
<name>A0AAE7MTD2_ENTGA</name>
<keyword evidence="1" id="KW-0614">Plasmid</keyword>
<protein>
    <submittedName>
        <fullName evidence="1">Uncharacterized protein</fullName>
    </submittedName>
</protein>
<dbReference type="EMBL" id="CP050486">
    <property type="protein sequence ID" value="QOG29292.1"/>
    <property type="molecule type" value="Genomic_DNA"/>
</dbReference>
<gene>
    <name evidence="1" type="ORF">EGM181_18220</name>
</gene>
<dbReference type="RefSeq" id="WP_192189588.1">
    <property type="nucleotide sequence ID" value="NZ_CP050486.1"/>
</dbReference>
<sequence>MTKDIRALDKSEVLNFVNNSNGVSGSTLNKIFGNKSALYAMLDGFVKADFIQKKKLSRENIYYSKTYDLSKVFELENISKALVKLHEDFKFRFSGVSISNVDKQEVFLNTVVMNKQVGNFYNYKFRLTNIDLSNVESYQTKDKNYLDILVINDYELVLKIKDKIENNELGQKMREGQVRKDIIIYDTTTQCIYSFVINQNSKEIQVFNTFEDFVKVFKGRVLSNVIETKHYLRLYTLKKRNIEKYSKKQEGGLNV</sequence>
<evidence type="ECO:0000313" key="1">
    <source>
        <dbReference type="EMBL" id="QOG29292.1"/>
    </source>
</evidence>
<organism evidence="1 2">
    <name type="scientific">Enterococcus gallinarum</name>
    <dbReference type="NCBI Taxonomy" id="1353"/>
    <lineage>
        <taxon>Bacteria</taxon>
        <taxon>Bacillati</taxon>
        <taxon>Bacillota</taxon>
        <taxon>Bacilli</taxon>
        <taxon>Lactobacillales</taxon>
        <taxon>Enterococcaceae</taxon>
        <taxon>Enterococcus</taxon>
    </lineage>
</organism>
<accession>A0AAE7MTD2</accession>
<dbReference type="Proteomes" id="UP000516696">
    <property type="component" value="Plasmid pEGM181-2"/>
</dbReference>
<dbReference type="AlphaFoldDB" id="A0AAE7MTD2"/>
<evidence type="ECO:0000313" key="2">
    <source>
        <dbReference type="Proteomes" id="UP000516696"/>
    </source>
</evidence>
<proteinExistence type="predicted"/>